<sequence length="84" mass="9825">MLLWRQVIHSVCACAHFVYTIHDLTSKKEEEACSFKSLNESMAKCYFYCLFLHAALRFVRNSQMRSSSHTTTCQLESQERSFAH</sequence>
<evidence type="ECO:0000313" key="1">
    <source>
        <dbReference type="EMBL" id="JAH22622.1"/>
    </source>
</evidence>
<dbReference type="EMBL" id="GBXM01085955">
    <property type="protein sequence ID" value="JAH22622.1"/>
    <property type="molecule type" value="Transcribed_RNA"/>
</dbReference>
<dbReference type="AlphaFoldDB" id="A0A0E9R1I5"/>
<name>A0A0E9R1I5_ANGAN</name>
<accession>A0A0E9R1I5</accession>
<protein>
    <submittedName>
        <fullName evidence="1">Uncharacterized protein</fullName>
    </submittedName>
</protein>
<reference evidence="1" key="1">
    <citation type="submission" date="2014-11" db="EMBL/GenBank/DDBJ databases">
        <authorList>
            <person name="Amaro Gonzalez C."/>
        </authorList>
    </citation>
    <scope>NUCLEOTIDE SEQUENCE</scope>
</reference>
<proteinExistence type="predicted"/>
<organism evidence="1">
    <name type="scientific">Anguilla anguilla</name>
    <name type="common">European freshwater eel</name>
    <name type="synonym">Muraena anguilla</name>
    <dbReference type="NCBI Taxonomy" id="7936"/>
    <lineage>
        <taxon>Eukaryota</taxon>
        <taxon>Metazoa</taxon>
        <taxon>Chordata</taxon>
        <taxon>Craniata</taxon>
        <taxon>Vertebrata</taxon>
        <taxon>Euteleostomi</taxon>
        <taxon>Actinopterygii</taxon>
        <taxon>Neopterygii</taxon>
        <taxon>Teleostei</taxon>
        <taxon>Anguilliformes</taxon>
        <taxon>Anguillidae</taxon>
        <taxon>Anguilla</taxon>
    </lineage>
</organism>
<reference evidence="1" key="2">
    <citation type="journal article" date="2015" name="Fish Shellfish Immunol.">
        <title>Early steps in the European eel (Anguilla anguilla)-Vibrio vulnificus interaction in the gills: Role of the RtxA13 toxin.</title>
        <authorList>
            <person name="Callol A."/>
            <person name="Pajuelo D."/>
            <person name="Ebbesson L."/>
            <person name="Teles M."/>
            <person name="MacKenzie S."/>
            <person name="Amaro C."/>
        </authorList>
    </citation>
    <scope>NUCLEOTIDE SEQUENCE</scope>
</reference>